<evidence type="ECO:0000313" key="2">
    <source>
        <dbReference type="Proteomes" id="UP001358417"/>
    </source>
</evidence>
<evidence type="ECO:0000313" key="1">
    <source>
        <dbReference type="EMBL" id="KAK5053268.1"/>
    </source>
</evidence>
<protein>
    <recommendedName>
        <fullName evidence="3">Diaminohydroxyphosphoribosylamino-pyrimidine deaminase</fullName>
    </recommendedName>
</protein>
<gene>
    <name evidence="1" type="ORF">LTR84_002242</name>
</gene>
<reference evidence="1 2" key="1">
    <citation type="submission" date="2023-08" db="EMBL/GenBank/DDBJ databases">
        <title>Black Yeasts Isolated from many extreme environments.</title>
        <authorList>
            <person name="Coleine C."/>
            <person name="Stajich J.E."/>
            <person name="Selbmann L."/>
        </authorList>
    </citation>
    <scope>NUCLEOTIDE SEQUENCE [LARGE SCALE GENOMIC DNA]</scope>
    <source>
        <strain evidence="1 2">CCFEE 5792</strain>
    </source>
</reference>
<proteinExistence type="predicted"/>
<dbReference type="PANTHER" id="PTHR14614:SF109">
    <property type="entry name" value="RIBOSOMAL LYSINE N-METHYLTRANSFERASE 5"/>
    <property type="match status" value="1"/>
</dbReference>
<dbReference type="RefSeq" id="XP_064706710.1">
    <property type="nucleotide sequence ID" value="XM_064845856.1"/>
</dbReference>
<dbReference type="EMBL" id="JAVRRD010000012">
    <property type="protein sequence ID" value="KAK5053268.1"/>
    <property type="molecule type" value="Genomic_DNA"/>
</dbReference>
<dbReference type="InterPro" id="IPR019410">
    <property type="entry name" value="Methyltransf_16"/>
</dbReference>
<dbReference type="PANTHER" id="PTHR14614">
    <property type="entry name" value="HEPATOCELLULAR CARCINOMA-ASSOCIATED ANTIGEN"/>
    <property type="match status" value="1"/>
</dbReference>
<dbReference type="AlphaFoldDB" id="A0AAV9NBR1"/>
<dbReference type="Gene3D" id="3.40.50.150">
    <property type="entry name" value="Vaccinia Virus protein VP39"/>
    <property type="match status" value="1"/>
</dbReference>
<comment type="caution">
    <text evidence="1">The sequence shown here is derived from an EMBL/GenBank/DDBJ whole genome shotgun (WGS) entry which is preliminary data.</text>
</comment>
<dbReference type="GO" id="GO:0008757">
    <property type="term" value="F:S-adenosylmethionine-dependent methyltransferase activity"/>
    <property type="evidence" value="ECO:0007669"/>
    <property type="project" value="UniProtKB-ARBA"/>
</dbReference>
<dbReference type="InterPro" id="IPR029063">
    <property type="entry name" value="SAM-dependent_MTases_sf"/>
</dbReference>
<organism evidence="1 2">
    <name type="scientific">Exophiala bonariae</name>
    <dbReference type="NCBI Taxonomy" id="1690606"/>
    <lineage>
        <taxon>Eukaryota</taxon>
        <taxon>Fungi</taxon>
        <taxon>Dikarya</taxon>
        <taxon>Ascomycota</taxon>
        <taxon>Pezizomycotina</taxon>
        <taxon>Eurotiomycetes</taxon>
        <taxon>Chaetothyriomycetidae</taxon>
        <taxon>Chaetothyriales</taxon>
        <taxon>Herpotrichiellaceae</taxon>
        <taxon>Exophiala</taxon>
    </lineage>
</organism>
<evidence type="ECO:0008006" key="3">
    <source>
        <dbReference type="Google" id="ProtNLM"/>
    </source>
</evidence>
<dbReference type="GeneID" id="89970454"/>
<keyword evidence="2" id="KW-1185">Reference proteome</keyword>
<dbReference type="Pfam" id="PF10294">
    <property type="entry name" value="Methyltransf_16"/>
    <property type="match status" value="1"/>
</dbReference>
<dbReference type="GO" id="GO:0005829">
    <property type="term" value="C:cytosol"/>
    <property type="evidence" value="ECO:0007669"/>
    <property type="project" value="TreeGrafter"/>
</dbReference>
<name>A0AAV9NBR1_9EURO</name>
<sequence length="302" mass="32988">MSQSTISRLELLHTLLGTPLQDAEEETFLLFSQDIPSNNLGFVDAEAETIEVEIAGQDYTFQQSPGLLKSNSVGGTTGAVLWKVTPLLASWLSSFPSVLTDLHTLHTSSVIVELGCGLTGLIGRVLSRSVRRYVLTDQPLIVKHLKANLIDGALADTSTCTKSKKKSTTTKQDVLQAMPLDWENDAATNLKTSLPADAEIDLLILCDCVYNEYLVKPLVQTCVDTCMLGSGAGDRSLRGKQTVVLVAQQLRSDVIFELFLETMMEKFEMWRVPEERLAVNLAPTSGYAVHLAVMKNGRGASR</sequence>
<dbReference type="Proteomes" id="UP001358417">
    <property type="component" value="Unassembled WGS sequence"/>
</dbReference>
<accession>A0AAV9NBR1</accession>
<dbReference type="GO" id="GO:0032991">
    <property type="term" value="C:protein-containing complex"/>
    <property type="evidence" value="ECO:0007669"/>
    <property type="project" value="TreeGrafter"/>
</dbReference>